<feature type="domain" description="Cytidyltransferase-like" evidence="1">
    <location>
        <begin position="910"/>
        <end position="1072"/>
    </location>
</feature>
<protein>
    <submittedName>
        <fullName evidence="2">Phosphohydrolase</fullName>
    </submittedName>
</protein>
<sequence>MKSDGITIYQALRHALNEESFRRRPVFDETLLQTLCSESVLRPLAETLASVAGADGRFYAPQVLKELQGRFSLLKDSPDGGWLLYCYNSILVRIFPENKDSWDDPMMLPALTDAPQYRAGRLFILQVLRGLYRYERYRLPFDPTKDIQLLSSDEIRANTYTSEYLRMKKLIMDFYVYEFMRLGIDITPYNTLGHIGGVHYVAMYMARQLSQCEVPIDLGLISGAAVCHDIGKYGCRKKEARRVPYLHYFYTSLCCDRTGLSIIGHIAANHSVWDLELENLSAESLLLIYADFRVKSSRDARTGKEIVHFYTLEEAFNVILSKLDNVDEKKKQRYQKVYAKLADFEAFMREQGVMTDLPDDFAQAPLFPPQRRQRERVLMEGKDIVDQLKFAAIDHNLRLMSLFRNESDFGNLIEAARSERNWKNVRTYIGIFREYSMYMTEHQKLMTLKYLYELLSHREGDIRMEAAELMGSIIANFNIHSSKELPEGVTLPHKKITNLTLFRQYLSQTIKPGLRFTMQHRLWISYCLSPFVCSLLENCRVQDRPAYMQILREYYEQDDYTSELRIILLKTLNDIKPECFDAPFGNMANSFILAARKDADFNVRIASIYSSRHVVAGYTDDDFWRDLLEAKGLPAEKEAFYEQEGALFLDDLKTGVHWVVKVANIELVLHYMDESRDSGSVMHLGMHLNNLLKVSESFFVRQVAGQGLLEVASHMTYAQRNEMAVELFNGLEIGDLQISKYVPQFLGQMILKLPPQVFDEFATTIRTQILTANTQMASSMVNTVGVVLEHFHEFERDFPNNEGKNKERQRQLLYIMIKAYAHYDKELSRDAFRDIGRFIYHSPYMPIEQTDFLFAHSYKKLLITLCENTERTLDFYSNAAVLNHIYRYIGMHEFLHQGAFDLPLHRKACFYPGTFDPFSLGHKAVACKIRDLGFEVYLALDEFSWSKHTQPRLMRRKIMNMSVADEEDIYPFPDDVSVNIANEADIHRLKEIFSGKELYIAVGTDVIENASAYKATPTADSIHTVNHIAFARETRENEDGGPHGGYPITAKVVPLLLDKFYEDISSTRIRENIDLNRDISNLIDAVAQSFIYDNNLYLREPAYKHVLEAREIGIGAFRPRGAESLWPVYGRLTQMGYDIDVIDRYIERDRNLDKERVWTLYIDNAGTEKRMIAYAAVHGVRNKDLLNEFGDMQTAAHIRQSADGNIACIGFMYIADDADISNAGQILITEILTELIARDYAYAVYHPVDEAGYNRTVLDALAKQGFVNIEPPGSMQPLYAVNMKSPIVIFRDVETIIKNPFNKNPRVLKVLDQAHSNLLRTMRHIYPGKLLLSFNTSAVHHKIINKVAHINGVSIIEDKKKRRGPYMSVPFGKALSDVLVPNTVTKALHIEKYFNRSVKGFTIAETHHYSSVENQVKTIKSFNRPVILIDDLLHKGHRMRMLTPYLMKNQVEIKEALVGVMTGQAMDMMAEKHIKAECAYFLPTLEVWMNERDCYPFIGGDSIDNADNYSGYDRNPSINLILPYVKPAFIKHGDAEADFYYSLTCLKNAHMILKTLQDVYQETYEKRLTLKRLGEVVTYPRYPDIDVGVKFDENMDLTRFIENDIERLVRLRWGEHWKSDEKGEPDDGK</sequence>
<reference evidence="2 3" key="1">
    <citation type="submission" date="2020-08" db="EMBL/GenBank/DDBJ databases">
        <authorList>
            <person name="Liu C."/>
            <person name="Sun Q."/>
        </authorList>
    </citation>
    <scope>NUCLEOTIDE SEQUENCE [LARGE SCALE GENOMIC DNA]</scope>
    <source>
        <strain evidence="2 3">NSJ-59</strain>
    </source>
</reference>
<dbReference type="SUPFAM" id="SSF109604">
    <property type="entry name" value="HD-domain/PDEase-like"/>
    <property type="match status" value="1"/>
</dbReference>
<dbReference type="SUPFAM" id="SSF48371">
    <property type="entry name" value="ARM repeat"/>
    <property type="match status" value="1"/>
</dbReference>
<proteinExistence type="predicted"/>
<comment type="caution">
    <text evidence="2">The sequence shown here is derived from an EMBL/GenBank/DDBJ whole genome shotgun (WGS) entry which is preliminary data.</text>
</comment>
<dbReference type="Gene3D" id="3.40.50.620">
    <property type="entry name" value="HUPs"/>
    <property type="match status" value="1"/>
</dbReference>
<dbReference type="InterPro" id="IPR014729">
    <property type="entry name" value="Rossmann-like_a/b/a_fold"/>
</dbReference>
<dbReference type="Proteomes" id="UP000606870">
    <property type="component" value="Unassembled WGS sequence"/>
</dbReference>
<dbReference type="SUPFAM" id="SSF52374">
    <property type="entry name" value="Nucleotidylyl transferase"/>
    <property type="match status" value="1"/>
</dbReference>
<evidence type="ECO:0000313" key="2">
    <source>
        <dbReference type="EMBL" id="MBC3536249.1"/>
    </source>
</evidence>
<accession>A0ABR6VG55</accession>
<organism evidence="2 3">
    <name type="scientific">Megasphaera hominis</name>
    <dbReference type="NCBI Taxonomy" id="159836"/>
    <lineage>
        <taxon>Bacteria</taxon>
        <taxon>Bacillati</taxon>
        <taxon>Bacillota</taxon>
        <taxon>Negativicutes</taxon>
        <taxon>Veillonellales</taxon>
        <taxon>Veillonellaceae</taxon>
        <taxon>Megasphaera</taxon>
    </lineage>
</organism>
<name>A0ABR6VG55_9FIRM</name>
<dbReference type="InterPro" id="IPR016024">
    <property type="entry name" value="ARM-type_fold"/>
</dbReference>
<gene>
    <name evidence="2" type="ORF">H8J70_03150</name>
</gene>
<dbReference type="EMBL" id="JACOGK010000006">
    <property type="protein sequence ID" value="MBC3536249.1"/>
    <property type="molecule type" value="Genomic_DNA"/>
</dbReference>
<keyword evidence="3" id="KW-1185">Reference proteome</keyword>
<dbReference type="RefSeq" id="WP_186502409.1">
    <property type="nucleotide sequence ID" value="NZ_JACOGK010000006.1"/>
</dbReference>
<evidence type="ECO:0000259" key="1">
    <source>
        <dbReference type="Pfam" id="PF01467"/>
    </source>
</evidence>
<evidence type="ECO:0000313" key="3">
    <source>
        <dbReference type="Proteomes" id="UP000606870"/>
    </source>
</evidence>
<dbReference type="Pfam" id="PF01467">
    <property type="entry name" value="CTP_transf_like"/>
    <property type="match status" value="1"/>
</dbReference>
<dbReference type="InterPro" id="IPR004821">
    <property type="entry name" value="Cyt_trans-like"/>
</dbReference>